<feature type="transmembrane region" description="Helical" evidence="1">
    <location>
        <begin position="7"/>
        <end position="29"/>
    </location>
</feature>
<proteinExistence type="predicted"/>
<name>A0A645C343_9ZZZZ</name>
<evidence type="ECO:0000256" key="1">
    <source>
        <dbReference type="SAM" id="Phobius"/>
    </source>
</evidence>
<dbReference type="EMBL" id="VSSQ01023062">
    <property type="protein sequence ID" value="MPM69763.1"/>
    <property type="molecule type" value="Genomic_DNA"/>
</dbReference>
<organism evidence="2">
    <name type="scientific">bioreactor metagenome</name>
    <dbReference type="NCBI Taxonomy" id="1076179"/>
    <lineage>
        <taxon>unclassified sequences</taxon>
        <taxon>metagenomes</taxon>
        <taxon>ecological metagenomes</taxon>
    </lineage>
</organism>
<keyword evidence="1" id="KW-0472">Membrane</keyword>
<dbReference type="AlphaFoldDB" id="A0A645C343"/>
<accession>A0A645C343</accession>
<reference evidence="2" key="1">
    <citation type="submission" date="2019-08" db="EMBL/GenBank/DDBJ databases">
        <authorList>
            <person name="Kucharzyk K."/>
            <person name="Murdoch R.W."/>
            <person name="Higgins S."/>
            <person name="Loffler F."/>
        </authorList>
    </citation>
    <scope>NUCLEOTIDE SEQUENCE</scope>
</reference>
<gene>
    <name evidence="2" type="ORF">SDC9_116711</name>
</gene>
<evidence type="ECO:0000313" key="2">
    <source>
        <dbReference type="EMBL" id="MPM69763.1"/>
    </source>
</evidence>
<keyword evidence="1" id="KW-0812">Transmembrane</keyword>
<protein>
    <submittedName>
        <fullName evidence="2">Uncharacterized protein</fullName>
    </submittedName>
</protein>
<sequence>MISLDDCISVVLLDAFLYANVCIFQTYVLNNNRFFNKSQDIYIFALGIRCRNILIIIDFTTILLNGKYFKINLIVFCCLNA</sequence>
<feature type="transmembrane region" description="Helical" evidence="1">
    <location>
        <begin position="41"/>
        <end position="64"/>
    </location>
</feature>
<comment type="caution">
    <text evidence="2">The sequence shown here is derived from an EMBL/GenBank/DDBJ whole genome shotgun (WGS) entry which is preliminary data.</text>
</comment>
<keyword evidence="1" id="KW-1133">Transmembrane helix</keyword>